<comment type="caution">
    <text evidence="6">The sequence shown here is derived from an EMBL/GenBank/DDBJ whole genome shotgun (WGS) entry which is preliminary data.</text>
</comment>
<dbReference type="PROSITE" id="PS00211">
    <property type="entry name" value="ABC_TRANSPORTER_1"/>
    <property type="match status" value="1"/>
</dbReference>
<evidence type="ECO:0000256" key="1">
    <source>
        <dbReference type="ARBA" id="ARBA00005417"/>
    </source>
</evidence>
<dbReference type="SUPFAM" id="SSF52540">
    <property type="entry name" value="P-loop containing nucleoside triphosphate hydrolases"/>
    <property type="match status" value="1"/>
</dbReference>
<dbReference type="OrthoDB" id="1679618at2"/>
<evidence type="ECO:0000256" key="4">
    <source>
        <dbReference type="ARBA" id="ARBA00022840"/>
    </source>
</evidence>
<dbReference type="RefSeq" id="WP_122906915.1">
    <property type="nucleotide sequence ID" value="NZ_RHHS01000073.1"/>
</dbReference>
<keyword evidence="7" id="KW-1185">Reference proteome</keyword>
<dbReference type="InterPro" id="IPR003439">
    <property type="entry name" value="ABC_transporter-like_ATP-bd"/>
</dbReference>
<dbReference type="PANTHER" id="PTHR43166">
    <property type="entry name" value="AMINO ACID IMPORT ATP-BINDING PROTEIN"/>
    <property type="match status" value="1"/>
</dbReference>
<dbReference type="PROSITE" id="PS50893">
    <property type="entry name" value="ABC_TRANSPORTER_2"/>
    <property type="match status" value="1"/>
</dbReference>
<evidence type="ECO:0000259" key="5">
    <source>
        <dbReference type="PROSITE" id="PS50893"/>
    </source>
</evidence>
<comment type="similarity">
    <text evidence="1">Belongs to the ABC transporter superfamily.</text>
</comment>
<dbReference type="AlphaFoldDB" id="A0A3M8AI77"/>
<feature type="domain" description="ABC transporter" evidence="5">
    <location>
        <begin position="4"/>
        <end position="243"/>
    </location>
</feature>
<sequence length="248" mass="27635">MAIIQVSNLKKSFGELEVLKDVSFEINKNDVVAVIGPSGSGKSTMLRSLVYLEQVNGGSIRVADDYLVKDGVYSSSQQIKQITAKMGMVFQHFNLFPHLTVRENLEIAPQVVKREAENVIRSRSAELLEKVGLADKANVYPAKLSGGQKQRVAIARALMMKPDILLFDEPTSALDPELTGEVLQVIKQLASEHMTMMVVTHEMGFAREVANRIMFMDNGEFVEAGTPEELFTNAKYERTRAFLQRALK</sequence>
<protein>
    <submittedName>
        <fullName evidence="6">Amino acid ABC transporter ATP-binding protein</fullName>
    </submittedName>
</protein>
<keyword evidence="3" id="KW-0547">Nucleotide-binding</keyword>
<dbReference type="FunFam" id="3.40.50.300:FF:000020">
    <property type="entry name" value="Amino acid ABC transporter ATP-binding component"/>
    <property type="match status" value="1"/>
</dbReference>
<evidence type="ECO:0000256" key="3">
    <source>
        <dbReference type="ARBA" id="ARBA00022741"/>
    </source>
</evidence>
<dbReference type="InterPro" id="IPR027417">
    <property type="entry name" value="P-loop_NTPase"/>
</dbReference>
<accession>A0A3M8AI77</accession>
<organism evidence="6 7">
    <name type="scientific">Brevibacillus gelatini</name>
    <dbReference type="NCBI Taxonomy" id="1655277"/>
    <lineage>
        <taxon>Bacteria</taxon>
        <taxon>Bacillati</taxon>
        <taxon>Bacillota</taxon>
        <taxon>Bacilli</taxon>
        <taxon>Bacillales</taxon>
        <taxon>Paenibacillaceae</taxon>
        <taxon>Brevibacillus</taxon>
    </lineage>
</organism>
<dbReference type="InterPro" id="IPR050086">
    <property type="entry name" value="MetN_ABC_transporter-like"/>
</dbReference>
<dbReference type="Proteomes" id="UP000268829">
    <property type="component" value="Unassembled WGS sequence"/>
</dbReference>
<evidence type="ECO:0000313" key="6">
    <source>
        <dbReference type="EMBL" id="RNB50881.1"/>
    </source>
</evidence>
<dbReference type="GO" id="GO:0005524">
    <property type="term" value="F:ATP binding"/>
    <property type="evidence" value="ECO:0007669"/>
    <property type="project" value="UniProtKB-KW"/>
</dbReference>
<dbReference type="GO" id="GO:0016887">
    <property type="term" value="F:ATP hydrolysis activity"/>
    <property type="evidence" value="ECO:0007669"/>
    <property type="project" value="InterPro"/>
</dbReference>
<name>A0A3M8AI77_9BACL</name>
<dbReference type="InterPro" id="IPR017871">
    <property type="entry name" value="ABC_transporter-like_CS"/>
</dbReference>
<dbReference type="SMART" id="SM00382">
    <property type="entry name" value="AAA"/>
    <property type="match status" value="1"/>
</dbReference>
<evidence type="ECO:0000256" key="2">
    <source>
        <dbReference type="ARBA" id="ARBA00022448"/>
    </source>
</evidence>
<evidence type="ECO:0000313" key="7">
    <source>
        <dbReference type="Proteomes" id="UP000268829"/>
    </source>
</evidence>
<dbReference type="PIRSF" id="PIRSF039085">
    <property type="entry name" value="ABC_ATPase_HisP"/>
    <property type="match status" value="1"/>
</dbReference>
<reference evidence="6 7" key="1">
    <citation type="submission" date="2018-10" db="EMBL/GenBank/DDBJ databases">
        <title>Phylogenomics of Brevibacillus.</title>
        <authorList>
            <person name="Dunlap C."/>
        </authorList>
    </citation>
    <scope>NUCLEOTIDE SEQUENCE [LARGE SCALE GENOMIC DNA]</scope>
    <source>
        <strain evidence="6 7">DSM 100115</strain>
    </source>
</reference>
<dbReference type="EMBL" id="RHHS01000073">
    <property type="protein sequence ID" value="RNB50881.1"/>
    <property type="molecule type" value="Genomic_DNA"/>
</dbReference>
<proteinExistence type="inferred from homology"/>
<keyword evidence="4 6" id="KW-0067">ATP-binding</keyword>
<dbReference type="InterPro" id="IPR003593">
    <property type="entry name" value="AAA+_ATPase"/>
</dbReference>
<gene>
    <name evidence="6" type="ORF">EDM57_22565</name>
</gene>
<dbReference type="InterPro" id="IPR030679">
    <property type="entry name" value="ABC_ATPase_HisP-typ"/>
</dbReference>
<dbReference type="Pfam" id="PF00005">
    <property type="entry name" value="ABC_tran"/>
    <property type="match status" value="1"/>
</dbReference>
<dbReference type="Gene3D" id="3.40.50.300">
    <property type="entry name" value="P-loop containing nucleotide triphosphate hydrolases"/>
    <property type="match status" value="1"/>
</dbReference>
<dbReference type="PANTHER" id="PTHR43166:SF4">
    <property type="entry name" value="PHOSPHONATES IMPORT ATP-BINDING PROTEIN PHNC"/>
    <property type="match status" value="1"/>
</dbReference>
<keyword evidence="2" id="KW-0813">Transport</keyword>
<dbReference type="GO" id="GO:0015424">
    <property type="term" value="F:ABC-type amino acid transporter activity"/>
    <property type="evidence" value="ECO:0007669"/>
    <property type="project" value="InterPro"/>
</dbReference>
<dbReference type="CDD" id="cd03262">
    <property type="entry name" value="ABC_HisP_GlnQ"/>
    <property type="match status" value="1"/>
</dbReference>